<name>A0A564G5E3_9HYPH</name>
<dbReference type="Proteomes" id="UP000401717">
    <property type="component" value="Unassembled WGS sequence"/>
</dbReference>
<evidence type="ECO:0000313" key="2">
    <source>
        <dbReference type="EMBL" id="VUF15216.1"/>
    </source>
</evidence>
<evidence type="ECO:0000313" key="1">
    <source>
        <dbReference type="EMBL" id="GJD55205.1"/>
    </source>
</evidence>
<gene>
    <name evidence="1" type="ORF">IFDJLNFL_1089</name>
    <name evidence="2" type="ORF">MTDSW087_04951</name>
</gene>
<reference evidence="2 3" key="1">
    <citation type="submission" date="2019-06" db="EMBL/GenBank/DDBJ databases">
        <authorList>
            <person name="Rodrigo-Torres L."/>
            <person name="Arahal R. D."/>
            <person name="Lucena T."/>
        </authorList>
    </citation>
    <scope>NUCLEOTIDE SEQUENCE [LARGE SCALE GENOMIC DNA]</scope>
    <source>
        <strain evidence="2 3">SW08-7</strain>
    </source>
</reference>
<dbReference type="Proteomes" id="UP001055303">
    <property type="component" value="Unassembled WGS sequence"/>
</dbReference>
<accession>A0A564G5E3</accession>
<dbReference type="AlphaFoldDB" id="A0A564G5E3"/>
<dbReference type="EMBL" id="CABFVH010000048">
    <property type="protein sequence ID" value="VUF15216.1"/>
    <property type="molecule type" value="Genomic_DNA"/>
</dbReference>
<dbReference type="RefSeq" id="WP_144767615.1">
    <property type="nucleotide sequence ID" value="NZ_BPQI01000021.1"/>
</dbReference>
<proteinExistence type="predicted"/>
<evidence type="ECO:0000313" key="4">
    <source>
        <dbReference type="Proteomes" id="UP001055303"/>
    </source>
</evidence>
<reference evidence="1" key="3">
    <citation type="submission" date="2021-08" db="EMBL/GenBank/DDBJ databases">
        <authorList>
            <person name="Tani A."/>
            <person name="Ola A."/>
            <person name="Ogura Y."/>
            <person name="Katsura K."/>
            <person name="Hayashi T."/>
        </authorList>
    </citation>
    <scope>NUCLEOTIDE SEQUENCE</scope>
    <source>
        <strain evidence="1">DSM 22415</strain>
    </source>
</reference>
<organism evidence="2 3">
    <name type="scientific">Methylobacterium dankookense</name>
    <dbReference type="NCBI Taxonomy" id="560405"/>
    <lineage>
        <taxon>Bacteria</taxon>
        <taxon>Pseudomonadati</taxon>
        <taxon>Pseudomonadota</taxon>
        <taxon>Alphaproteobacteria</taxon>
        <taxon>Hyphomicrobiales</taxon>
        <taxon>Methylobacteriaceae</taxon>
        <taxon>Methylobacterium</taxon>
    </lineage>
</organism>
<protein>
    <submittedName>
        <fullName evidence="2">Uncharacterized protein</fullName>
    </submittedName>
</protein>
<sequence>MSRPEIFLLSDYTLSVLEDVIRTGPSYVAGPADQLVCFQLAALGYIRRTRNETGIGYLATEAGRREARRARR</sequence>
<reference evidence="1" key="2">
    <citation type="journal article" date="2021" name="Front. Microbiol.">
        <title>Comprehensive Comparative Genomics and Phenotyping of Methylobacterium Species.</title>
        <authorList>
            <person name="Alessa O."/>
            <person name="Ogura Y."/>
            <person name="Fujitani Y."/>
            <person name="Takami H."/>
            <person name="Hayashi T."/>
            <person name="Sahin N."/>
            <person name="Tani A."/>
        </authorList>
    </citation>
    <scope>NUCLEOTIDE SEQUENCE</scope>
    <source>
        <strain evidence="1">DSM 22415</strain>
    </source>
</reference>
<dbReference type="EMBL" id="BPQI01000021">
    <property type="protein sequence ID" value="GJD55205.1"/>
    <property type="molecule type" value="Genomic_DNA"/>
</dbReference>
<keyword evidence="4" id="KW-1185">Reference proteome</keyword>
<evidence type="ECO:0000313" key="3">
    <source>
        <dbReference type="Proteomes" id="UP000401717"/>
    </source>
</evidence>